<evidence type="ECO:0000256" key="1">
    <source>
        <dbReference type="ARBA" id="ARBA00006484"/>
    </source>
</evidence>
<keyword evidence="2" id="KW-0560">Oxidoreductase</keyword>
<dbReference type="InterPro" id="IPR051122">
    <property type="entry name" value="SDR_DHRS6-like"/>
</dbReference>
<evidence type="ECO:0000313" key="3">
    <source>
        <dbReference type="EMBL" id="GIG03141.1"/>
    </source>
</evidence>
<evidence type="ECO:0000256" key="2">
    <source>
        <dbReference type="ARBA" id="ARBA00023002"/>
    </source>
</evidence>
<dbReference type="AlphaFoldDB" id="A0A8J3KTZ2"/>
<dbReference type="GO" id="GO:0016491">
    <property type="term" value="F:oxidoreductase activity"/>
    <property type="evidence" value="ECO:0007669"/>
    <property type="project" value="UniProtKB-KW"/>
</dbReference>
<dbReference type="InterPro" id="IPR002347">
    <property type="entry name" value="SDR_fam"/>
</dbReference>
<dbReference type="PANTHER" id="PTHR43477:SF1">
    <property type="entry name" value="DIHYDROANTICAPSIN 7-DEHYDROGENASE"/>
    <property type="match status" value="1"/>
</dbReference>
<dbReference type="PRINTS" id="PR00081">
    <property type="entry name" value="GDHRDH"/>
</dbReference>
<reference evidence="3 4" key="1">
    <citation type="submission" date="2021-01" db="EMBL/GenBank/DDBJ databases">
        <title>Whole genome shotgun sequence of Catellatospora citrea NBRC 14495.</title>
        <authorList>
            <person name="Komaki H."/>
            <person name="Tamura T."/>
        </authorList>
    </citation>
    <scope>NUCLEOTIDE SEQUENCE [LARGE SCALE GENOMIC DNA]</scope>
    <source>
        <strain evidence="3 4">NBRC 14495</strain>
    </source>
</reference>
<gene>
    <name evidence="3" type="ORF">Cci01nite_82340</name>
</gene>
<dbReference type="EMBL" id="BONH01000072">
    <property type="protein sequence ID" value="GIG03141.1"/>
    <property type="molecule type" value="Genomic_DNA"/>
</dbReference>
<dbReference type="Proteomes" id="UP000659904">
    <property type="component" value="Unassembled WGS sequence"/>
</dbReference>
<evidence type="ECO:0000313" key="4">
    <source>
        <dbReference type="Proteomes" id="UP000659904"/>
    </source>
</evidence>
<dbReference type="Pfam" id="PF13561">
    <property type="entry name" value="adh_short_C2"/>
    <property type="match status" value="1"/>
</dbReference>
<comment type="caution">
    <text evidence="3">The sequence shown here is derived from an EMBL/GenBank/DDBJ whole genome shotgun (WGS) entry which is preliminary data.</text>
</comment>
<comment type="similarity">
    <text evidence="1">Belongs to the short-chain dehydrogenases/reductases (SDR) family.</text>
</comment>
<sequence>MGATQGIGHALAGEYARRGNEVIITGRTAERATAEAARLDAETEGFVSGLALDLSRPDSVADALSTVGRVDRLAVAGMIRDNNTVASFGVPEAVTLATTKIVGYAAVAAVLKDRLTPDAAVLLFGGMAKDRPYPGSTVLSTVNAAMVGLVRTLSVELAPVRVNSIHPGAVADSPAWVDKQAALEPARKISLTGALPTVQDIVDGCLFLLENAAANGVNLTLDAGQA</sequence>
<dbReference type="Gene3D" id="3.40.50.720">
    <property type="entry name" value="NAD(P)-binding Rossmann-like Domain"/>
    <property type="match status" value="1"/>
</dbReference>
<proteinExistence type="inferred from homology"/>
<dbReference type="SUPFAM" id="SSF51735">
    <property type="entry name" value="NAD(P)-binding Rossmann-fold domains"/>
    <property type="match status" value="1"/>
</dbReference>
<name>A0A8J3KTZ2_9ACTN</name>
<organism evidence="3 4">
    <name type="scientific">Catellatospora citrea</name>
    <dbReference type="NCBI Taxonomy" id="53366"/>
    <lineage>
        <taxon>Bacteria</taxon>
        <taxon>Bacillati</taxon>
        <taxon>Actinomycetota</taxon>
        <taxon>Actinomycetes</taxon>
        <taxon>Micromonosporales</taxon>
        <taxon>Micromonosporaceae</taxon>
        <taxon>Catellatospora</taxon>
    </lineage>
</organism>
<protein>
    <submittedName>
        <fullName evidence="3">Short-chain dehydrogenase</fullName>
    </submittedName>
</protein>
<keyword evidence="4" id="KW-1185">Reference proteome</keyword>
<dbReference type="PANTHER" id="PTHR43477">
    <property type="entry name" value="DIHYDROANTICAPSIN 7-DEHYDROGENASE"/>
    <property type="match status" value="1"/>
</dbReference>
<dbReference type="InterPro" id="IPR036291">
    <property type="entry name" value="NAD(P)-bd_dom_sf"/>
</dbReference>
<accession>A0A8J3KTZ2</accession>
<dbReference type="RefSeq" id="WP_203832340.1">
    <property type="nucleotide sequence ID" value="NZ_BONH01000072.1"/>
</dbReference>